<comment type="caution">
    <text evidence="2">The sequence shown here is derived from an EMBL/GenBank/DDBJ whole genome shotgun (WGS) entry which is preliminary data.</text>
</comment>
<gene>
    <name evidence="2" type="ORF">IF129_03595</name>
</gene>
<sequence>MGLGGAWNAAGYEAADVAEAEAAVAAALDSGITTFDHADIYGRGKAEAVFGEVLSRTPGLRERITLQSKCGIRLADGERPGVYDLRGGSITRRVEESLARLRTDALDVLLLHRPDPLADPDEVAEALTSLHRQGLVHRFGVSNMSAAQVALLQSRTDVPLEVNQLEMSLHRRDWLEAGVLVNTPEATGNGFPHGTVEHCLTAGIRLQAWGALAQGRYTGRQTTQAERATAELVTRLAEAKGTTAETVVLWWLQRHPARVAPIIGSVRPERIRACADAALRHPALSHEEWYALWLTARGAPLP</sequence>
<dbReference type="PANTHER" id="PTHR43364">
    <property type="entry name" value="NADH-SPECIFIC METHYLGLYOXAL REDUCTASE-RELATED"/>
    <property type="match status" value="1"/>
</dbReference>
<feature type="domain" description="NADP-dependent oxidoreductase" evidence="1">
    <location>
        <begin position="2"/>
        <end position="289"/>
    </location>
</feature>
<evidence type="ECO:0000313" key="2">
    <source>
        <dbReference type="EMBL" id="MBD3930653.1"/>
    </source>
</evidence>
<name>A0A927EWE7_9ACTN</name>
<dbReference type="InterPro" id="IPR050523">
    <property type="entry name" value="AKR_Detox_Biosynth"/>
</dbReference>
<dbReference type="Proteomes" id="UP000632289">
    <property type="component" value="Unassembled WGS sequence"/>
</dbReference>
<evidence type="ECO:0000259" key="1">
    <source>
        <dbReference type="Pfam" id="PF00248"/>
    </source>
</evidence>
<dbReference type="SUPFAM" id="SSF51430">
    <property type="entry name" value="NAD(P)-linked oxidoreductase"/>
    <property type="match status" value="1"/>
</dbReference>
<reference evidence="2" key="1">
    <citation type="submission" date="2020-09" db="EMBL/GenBank/DDBJ databases">
        <title>Secondary metabolite and genome analysis of marine Streptomyces chumphonensis KK1-2T.</title>
        <authorList>
            <person name="Phongsopitanun W."/>
            <person name="Kanchanasin P."/>
            <person name="Pittayakhajonwut P."/>
            <person name="Suwanborirux K."/>
            <person name="Tanasupawat S."/>
        </authorList>
    </citation>
    <scope>NUCLEOTIDE SEQUENCE</scope>
    <source>
        <strain evidence="2">KK1-2</strain>
    </source>
</reference>
<dbReference type="Pfam" id="PF00248">
    <property type="entry name" value="Aldo_ket_red"/>
    <property type="match status" value="1"/>
</dbReference>
<dbReference type="InterPro" id="IPR036812">
    <property type="entry name" value="NAD(P)_OxRdtase_dom_sf"/>
</dbReference>
<evidence type="ECO:0000313" key="3">
    <source>
        <dbReference type="Proteomes" id="UP000632289"/>
    </source>
</evidence>
<accession>A0A927EWE7</accession>
<keyword evidence="3" id="KW-1185">Reference proteome</keyword>
<dbReference type="AlphaFoldDB" id="A0A927EWE7"/>
<dbReference type="GO" id="GO:0005829">
    <property type="term" value="C:cytosol"/>
    <property type="evidence" value="ECO:0007669"/>
    <property type="project" value="TreeGrafter"/>
</dbReference>
<dbReference type="PANTHER" id="PTHR43364:SF1">
    <property type="entry name" value="OXIDOREDUCTASE YDHF"/>
    <property type="match status" value="1"/>
</dbReference>
<proteinExistence type="predicted"/>
<dbReference type="EMBL" id="JACXYU010000001">
    <property type="protein sequence ID" value="MBD3930653.1"/>
    <property type="molecule type" value="Genomic_DNA"/>
</dbReference>
<organism evidence="2 3">
    <name type="scientific">Streptomyces chumphonensis</name>
    <dbReference type="NCBI Taxonomy" id="1214925"/>
    <lineage>
        <taxon>Bacteria</taxon>
        <taxon>Bacillati</taxon>
        <taxon>Actinomycetota</taxon>
        <taxon>Actinomycetes</taxon>
        <taxon>Kitasatosporales</taxon>
        <taxon>Streptomycetaceae</taxon>
        <taxon>Streptomyces</taxon>
    </lineage>
</organism>
<dbReference type="InterPro" id="IPR023210">
    <property type="entry name" value="NADP_OxRdtase_dom"/>
</dbReference>
<dbReference type="Gene3D" id="3.20.20.100">
    <property type="entry name" value="NADP-dependent oxidoreductase domain"/>
    <property type="match status" value="1"/>
</dbReference>
<protein>
    <submittedName>
        <fullName evidence="2">Aldo/keto reductase</fullName>
    </submittedName>
</protein>